<comment type="similarity">
    <text evidence="4">Belongs to the MsrA Met sulfoxide reductase family.</text>
</comment>
<keyword evidence="1 4" id="KW-0560">Oxidoreductase</keyword>
<dbReference type="EC" id="1.8.4.11" evidence="4"/>
<dbReference type="GO" id="GO:0008113">
    <property type="term" value="F:peptide-methionine (S)-S-oxide reductase activity"/>
    <property type="evidence" value="ECO:0007669"/>
    <property type="project" value="UniProtKB-UniRule"/>
</dbReference>
<comment type="catalytic activity">
    <reaction evidence="2 4">
        <text>L-methionyl-[protein] + [thioredoxin]-disulfide + H2O = L-methionyl-(S)-S-oxide-[protein] + [thioredoxin]-dithiol</text>
        <dbReference type="Rhea" id="RHEA:14217"/>
        <dbReference type="Rhea" id="RHEA-COMP:10698"/>
        <dbReference type="Rhea" id="RHEA-COMP:10700"/>
        <dbReference type="Rhea" id="RHEA-COMP:12313"/>
        <dbReference type="Rhea" id="RHEA-COMP:12315"/>
        <dbReference type="ChEBI" id="CHEBI:15377"/>
        <dbReference type="ChEBI" id="CHEBI:16044"/>
        <dbReference type="ChEBI" id="CHEBI:29950"/>
        <dbReference type="ChEBI" id="CHEBI:44120"/>
        <dbReference type="ChEBI" id="CHEBI:50058"/>
        <dbReference type="EC" id="1.8.4.11"/>
    </reaction>
</comment>
<dbReference type="InterPro" id="IPR036509">
    <property type="entry name" value="Met_Sox_Rdtase_MsrA_sf"/>
</dbReference>
<dbReference type="SUPFAM" id="SSF55068">
    <property type="entry name" value="Peptide methionine sulfoxide reductase"/>
    <property type="match status" value="1"/>
</dbReference>
<organism evidence="6">
    <name type="scientific">Rouxiella sp. WC2420</name>
    <dbReference type="NCBI Taxonomy" id="3234145"/>
    <lineage>
        <taxon>Bacteria</taxon>
        <taxon>Pseudomonadati</taxon>
        <taxon>Pseudomonadota</taxon>
        <taxon>Gammaproteobacteria</taxon>
        <taxon>Enterobacterales</taxon>
        <taxon>Yersiniaceae</taxon>
        <taxon>Rouxiella</taxon>
    </lineage>
</organism>
<dbReference type="RefSeq" id="WP_369787890.1">
    <property type="nucleotide sequence ID" value="NZ_CP165628.1"/>
</dbReference>
<sequence length="245" mass="26209">MKTAQKRFSSLRRSGPWGAFIAITALLWCSIAWSFGGAEPAVSIPAPLKDEAPANSHSETALFAGGCFWGVAGVFQHVKGVTKVVAGYTGGSADTANYETVSSGDTGHAESVQVTFDPSQVTYGALLQVFFSVAHNPTELDRQGPDSGTQYRSALFPLGDSQKSVAQAYIAQLDASKAFGKPLVTTVESHNHFYPAESYHQNYLVENPDAPYIAINDMPKIGQLKQLFAARYRTDPVLTPVSTGS</sequence>
<dbReference type="HAMAP" id="MF_01401">
    <property type="entry name" value="MsrA"/>
    <property type="match status" value="1"/>
</dbReference>
<evidence type="ECO:0000256" key="4">
    <source>
        <dbReference type="HAMAP-Rule" id="MF_01401"/>
    </source>
</evidence>
<dbReference type="InterPro" id="IPR002569">
    <property type="entry name" value="Met_Sox_Rdtase_MsrA_dom"/>
</dbReference>
<dbReference type="NCBIfam" id="TIGR00401">
    <property type="entry name" value="msrA"/>
    <property type="match status" value="1"/>
</dbReference>
<accession>A0AB39VKJ5</accession>
<name>A0AB39VKJ5_9GAMM</name>
<comment type="catalytic activity">
    <reaction evidence="3 4">
        <text>[thioredoxin]-disulfide + L-methionine + H2O = L-methionine (S)-S-oxide + [thioredoxin]-dithiol</text>
        <dbReference type="Rhea" id="RHEA:19993"/>
        <dbReference type="Rhea" id="RHEA-COMP:10698"/>
        <dbReference type="Rhea" id="RHEA-COMP:10700"/>
        <dbReference type="ChEBI" id="CHEBI:15377"/>
        <dbReference type="ChEBI" id="CHEBI:29950"/>
        <dbReference type="ChEBI" id="CHEBI:50058"/>
        <dbReference type="ChEBI" id="CHEBI:57844"/>
        <dbReference type="ChEBI" id="CHEBI:58772"/>
        <dbReference type="EC" id="1.8.4.11"/>
    </reaction>
</comment>
<dbReference type="EMBL" id="CP165628">
    <property type="protein sequence ID" value="XDU70330.1"/>
    <property type="molecule type" value="Genomic_DNA"/>
</dbReference>
<feature type="domain" description="Peptide methionine sulphoxide reductase MsrA" evidence="5">
    <location>
        <begin position="60"/>
        <end position="212"/>
    </location>
</feature>
<evidence type="ECO:0000256" key="3">
    <source>
        <dbReference type="ARBA" id="ARBA00048782"/>
    </source>
</evidence>
<gene>
    <name evidence="4 6" type="primary">msrA</name>
    <name evidence="6" type="ORF">AB3G37_12060</name>
</gene>
<feature type="active site" evidence="4">
    <location>
        <position position="67"/>
    </location>
</feature>
<dbReference type="PANTHER" id="PTHR43774:SF1">
    <property type="entry name" value="PEPTIDE METHIONINE SULFOXIDE REDUCTASE MSRA 2"/>
    <property type="match status" value="1"/>
</dbReference>
<dbReference type="Gene3D" id="3.30.1060.10">
    <property type="entry name" value="Peptide methionine sulphoxide reductase MsrA"/>
    <property type="match status" value="1"/>
</dbReference>
<proteinExistence type="inferred from homology"/>
<reference evidence="6" key="1">
    <citation type="submission" date="2024-07" db="EMBL/GenBank/DDBJ databases">
        <authorList>
            <person name="Biller S.J."/>
        </authorList>
    </citation>
    <scope>NUCLEOTIDE SEQUENCE</scope>
    <source>
        <strain evidence="6">WC2420</strain>
    </source>
</reference>
<comment type="function">
    <text evidence="4">Has an important function as a repair enzyme for proteins that have been inactivated by oxidation. Catalyzes the reversible oxidation-reduction of methionine sulfoxide in proteins to methionine.</text>
</comment>
<evidence type="ECO:0000313" key="6">
    <source>
        <dbReference type="EMBL" id="XDU70330.1"/>
    </source>
</evidence>
<dbReference type="Pfam" id="PF01625">
    <property type="entry name" value="PMSR"/>
    <property type="match status" value="1"/>
</dbReference>
<evidence type="ECO:0000259" key="5">
    <source>
        <dbReference type="Pfam" id="PF01625"/>
    </source>
</evidence>
<evidence type="ECO:0000256" key="1">
    <source>
        <dbReference type="ARBA" id="ARBA00023002"/>
    </source>
</evidence>
<evidence type="ECO:0000256" key="2">
    <source>
        <dbReference type="ARBA" id="ARBA00047806"/>
    </source>
</evidence>
<protein>
    <recommendedName>
        <fullName evidence="4">Peptide methionine sulfoxide reductase MsrA</fullName>
        <shortName evidence="4">Protein-methionine-S-oxide reductase</shortName>
        <ecNumber evidence="4">1.8.4.11</ecNumber>
    </recommendedName>
    <alternativeName>
        <fullName evidence="4">Peptide-methionine (S)-S-oxide reductase</fullName>
        <shortName evidence="4">Peptide Met(O) reductase</shortName>
    </alternativeName>
</protein>
<dbReference type="PANTHER" id="PTHR43774">
    <property type="entry name" value="PEPTIDE METHIONINE SULFOXIDE REDUCTASE"/>
    <property type="match status" value="1"/>
</dbReference>
<dbReference type="AlphaFoldDB" id="A0AB39VKJ5"/>